<evidence type="ECO:0000313" key="3">
    <source>
        <dbReference type="Proteomes" id="UP000002640"/>
    </source>
</evidence>
<dbReference type="KEGG" id="psoj:PHYSODRAFT_525790"/>
<feature type="non-terminal residue" evidence="2">
    <location>
        <position position="1"/>
    </location>
</feature>
<evidence type="ECO:0000313" key="2">
    <source>
        <dbReference type="EMBL" id="EGZ09052.1"/>
    </source>
</evidence>
<sequence>LLDTLQRQVDTLEFQHRQLLAKCHQRDASPTPPCHDVGFNNKAYVELTQMQCALIKENAELARLNASFLATEKQLNQFADAQNRENKKMQQEQEHKRTNPTLLNIRLTQEYLSNIAGVAYGEFKAFRESKLHSSIGTTVFGWRHRHIFHSDKLMFSLDKVFPYHSMQKMAQGIWEVVSQPELSKIISPRDATMHFHVVQRVSEDAVIFVHTVDREDSDERLQAFILSMRIDLGSDGSLMIFRTLDPKRDRQFLRTCDQPYLSFSS</sequence>
<evidence type="ECO:0000256" key="1">
    <source>
        <dbReference type="SAM" id="Coils"/>
    </source>
</evidence>
<dbReference type="SMR" id="G5A6U7"/>
<dbReference type="InParanoid" id="G5A6U7"/>
<dbReference type="EMBL" id="JH159160">
    <property type="protein sequence ID" value="EGZ09052.1"/>
    <property type="molecule type" value="Genomic_DNA"/>
</dbReference>
<keyword evidence="1" id="KW-0175">Coiled coil</keyword>
<dbReference type="Proteomes" id="UP000002640">
    <property type="component" value="Unassembled WGS sequence"/>
</dbReference>
<proteinExistence type="predicted"/>
<accession>G5A6U7</accession>
<feature type="coiled-coil region" evidence="1">
    <location>
        <begin position="72"/>
        <end position="99"/>
    </location>
</feature>
<protein>
    <submittedName>
        <fullName evidence="2">Uncharacterized protein</fullName>
    </submittedName>
</protein>
<gene>
    <name evidence="2" type="ORF">PHYSODRAFT_525790</name>
</gene>
<dbReference type="AlphaFoldDB" id="G5A6U7"/>
<reference evidence="2 3" key="1">
    <citation type="journal article" date="2006" name="Science">
        <title>Phytophthora genome sequences uncover evolutionary origins and mechanisms of pathogenesis.</title>
        <authorList>
            <person name="Tyler B.M."/>
            <person name="Tripathy S."/>
            <person name="Zhang X."/>
            <person name="Dehal P."/>
            <person name="Jiang R.H."/>
            <person name="Aerts A."/>
            <person name="Arredondo F.D."/>
            <person name="Baxter L."/>
            <person name="Bensasson D."/>
            <person name="Beynon J.L."/>
            <person name="Chapman J."/>
            <person name="Damasceno C.M."/>
            <person name="Dorrance A.E."/>
            <person name="Dou D."/>
            <person name="Dickerman A.W."/>
            <person name="Dubchak I.L."/>
            <person name="Garbelotto M."/>
            <person name="Gijzen M."/>
            <person name="Gordon S.G."/>
            <person name="Govers F."/>
            <person name="Grunwald N.J."/>
            <person name="Huang W."/>
            <person name="Ivors K.L."/>
            <person name="Jones R.W."/>
            <person name="Kamoun S."/>
            <person name="Krampis K."/>
            <person name="Lamour K.H."/>
            <person name="Lee M.K."/>
            <person name="McDonald W.H."/>
            <person name="Medina M."/>
            <person name="Meijer H.J."/>
            <person name="Nordberg E.K."/>
            <person name="Maclean D.J."/>
            <person name="Ospina-Giraldo M.D."/>
            <person name="Morris P.F."/>
            <person name="Phuntumart V."/>
            <person name="Putnam N.H."/>
            <person name="Rash S."/>
            <person name="Rose J.K."/>
            <person name="Sakihama Y."/>
            <person name="Salamov A.A."/>
            <person name="Savidor A."/>
            <person name="Scheuring C.F."/>
            <person name="Smith B.M."/>
            <person name="Sobral B.W."/>
            <person name="Terry A."/>
            <person name="Torto-Alalibo T.A."/>
            <person name="Win J."/>
            <person name="Xu Z."/>
            <person name="Zhang H."/>
            <person name="Grigoriev I.V."/>
            <person name="Rokhsar D.S."/>
            <person name="Boore J.L."/>
        </authorList>
    </citation>
    <scope>NUCLEOTIDE SEQUENCE [LARGE SCALE GENOMIC DNA]</scope>
    <source>
        <strain evidence="2 3">P6497</strain>
    </source>
</reference>
<keyword evidence="3" id="KW-1185">Reference proteome</keyword>
<dbReference type="RefSeq" id="XP_009535685.1">
    <property type="nucleotide sequence ID" value="XM_009537390.1"/>
</dbReference>
<organism evidence="2 3">
    <name type="scientific">Phytophthora sojae (strain P6497)</name>
    <name type="common">Soybean stem and root rot agent</name>
    <name type="synonym">Phytophthora megasperma f. sp. glycines</name>
    <dbReference type="NCBI Taxonomy" id="1094619"/>
    <lineage>
        <taxon>Eukaryota</taxon>
        <taxon>Sar</taxon>
        <taxon>Stramenopiles</taxon>
        <taxon>Oomycota</taxon>
        <taxon>Peronosporomycetes</taxon>
        <taxon>Peronosporales</taxon>
        <taxon>Peronosporaceae</taxon>
        <taxon>Phytophthora</taxon>
    </lineage>
</organism>
<name>G5A6U7_PHYSP</name>
<dbReference type="GeneID" id="20660922"/>